<protein>
    <recommendedName>
        <fullName evidence="3">Guanylate cyclase domain-containing protein</fullName>
    </recommendedName>
</protein>
<dbReference type="RefSeq" id="WP_182287395.1">
    <property type="nucleotide sequence ID" value="NZ_CP046268.1"/>
</dbReference>
<dbReference type="EMBL" id="CP046268">
    <property type="protein sequence ID" value="QMV14599.1"/>
    <property type="molecule type" value="Genomic_DNA"/>
</dbReference>
<gene>
    <name evidence="1" type="ORF">Vspart_01858</name>
</gene>
<evidence type="ECO:0008006" key="3">
    <source>
        <dbReference type="Google" id="ProtNLM"/>
    </source>
</evidence>
<reference evidence="1 2" key="1">
    <citation type="journal article" date="2020" name="J. Nat. Prod.">
        <title>Genomics-Metabolomics Profiling Disclosed Marine Vibrio spartinae 3.6 as a Producer of a New Branched Side Chain Prodigiosin.</title>
        <authorList>
            <person name="Vitale G.A."/>
            <person name="Sciarretta M."/>
            <person name="Palma Esposito F."/>
            <person name="January G.G."/>
            <person name="Giaccio M."/>
            <person name="Bunk B."/>
            <person name="Sproer C."/>
            <person name="Bajerski F."/>
            <person name="Power D."/>
            <person name="Festa C."/>
            <person name="Monti M.C."/>
            <person name="D'Auria M.V."/>
            <person name="de Pascale D."/>
        </authorList>
    </citation>
    <scope>NUCLEOTIDE SEQUENCE [LARGE SCALE GENOMIC DNA]</scope>
    <source>
        <strain evidence="1 2">3.6</strain>
    </source>
</reference>
<evidence type="ECO:0000313" key="1">
    <source>
        <dbReference type="EMBL" id="QMV14599.1"/>
    </source>
</evidence>
<accession>A0ABX6QZB3</accession>
<keyword evidence="2" id="KW-1185">Reference proteome</keyword>
<evidence type="ECO:0000313" key="2">
    <source>
        <dbReference type="Proteomes" id="UP000515264"/>
    </source>
</evidence>
<sequence>MYENRIVAFIDILGFGALVEESAENIDVAQRILSALTSMLPENLQKEAEATLNYDRIPADEVAAAEATLAKFNENVKKSYQIDISFFSDCIVLSALTDNVMSKQMLLDILGKFSMRLWSENRLLLRGGLTVGKLYHVNGGPVFGPAMNRAYYLESKLAKNPRILIDPDCVTELRKETSFKVFESFIQEDDTGDVYSSLSTIYRHFINDSSFAWAGAPILQDFKSEFFSLGKIIDKRIAEFSDDRIIEKYTWMLSDIALITPDIKP</sequence>
<name>A0ABX6QZB3_9VIBR</name>
<dbReference type="Proteomes" id="UP000515264">
    <property type="component" value="Chromosome 1"/>
</dbReference>
<organism evidence="1 2">
    <name type="scientific">Vibrio spartinae</name>
    <dbReference type="NCBI Taxonomy" id="1918945"/>
    <lineage>
        <taxon>Bacteria</taxon>
        <taxon>Pseudomonadati</taxon>
        <taxon>Pseudomonadota</taxon>
        <taxon>Gammaproteobacteria</taxon>
        <taxon>Vibrionales</taxon>
        <taxon>Vibrionaceae</taxon>
        <taxon>Vibrio</taxon>
    </lineage>
</organism>
<proteinExistence type="predicted"/>
<dbReference type="InterPro" id="IPR029787">
    <property type="entry name" value="Nucleotide_cyclase"/>
</dbReference>
<dbReference type="Gene3D" id="3.30.70.1230">
    <property type="entry name" value="Nucleotide cyclase"/>
    <property type="match status" value="1"/>
</dbReference>